<sequence>MTFTTETNKPRTLILCFDGTADQFSDTNTNVVKLYSLFKKEESEQLCYYQPGIGTYLNDGVVSPFFEWGAKILDQGVAWYLDAHVRGGYQFLMQNYRPGDKICIFGFSRGAYTARALAGMLHKASIIGLLPKNNPEQIPFAYKLYKHTDAKSIELAEGFKSTFCREVKIEFVGVWDTVASVGMLVSRTLPFIANNTTIKTFRHALSLDEHRAKFRPNLYHRPDTTKAPQTKSTRKQNTEKPADKGKGRTFWPFSLGNAKNKLTKRATKRTSTDAAWSDLPSAAAELRWGRGSADEKVEKLNTGADVLEVWFAGCHCDVGGSAVTDDTKLSLADITLHWMVRQIVLAQCGIVFDREALLLAGIPASPLHDQLWMAPLWWVLEILPTSYNWQEHNGRWHTSLHLGQGRHLPPHPNFHITVKHRMDEKNLRYRPRAIWTPGTEVYVE</sequence>
<dbReference type="GeneID" id="36331274"/>
<gene>
    <name evidence="3" type="ORF">POSPLADRAFT_1149615</name>
</gene>
<dbReference type="PANTHER" id="PTHR33840:SF2">
    <property type="entry name" value="TLE1 PHOSPHOLIPASE DOMAIN-CONTAINING PROTEIN"/>
    <property type="match status" value="1"/>
</dbReference>
<evidence type="ECO:0000259" key="2">
    <source>
        <dbReference type="Pfam" id="PF09994"/>
    </source>
</evidence>
<dbReference type="SUPFAM" id="SSF53474">
    <property type="entry name" value="alpha/beta-Hydrolases"/>
    <property type="match status" value="1"/>
</dbReference>
<proteinExistence type="predicted"/>
<dbReference type="Pfam" id="PF09994">
    <property type="entry name" value="T6SS_Tle1-like_cat"/>
    <property type="match status" value="1"/>
</dbReference>
<dbReference type="PANTHER" id="PTHR33840">
    <property type="match status" value="1"/>
</dbReference>
<evidence type="ECO:0000256" key="1">
    <source>
        <dbReference type="SAM" id="MobiDB-lite"/>
    </source>
</evidence>
<evidence type="ECO:0000313" key="3">
    <source>
        <dbReference type="EMBL" id="OSX59893.1"/>
    </source>
</evidence>
<dbReference type="AlphaFoldDB" id="A0A1X6MUM0"/>
<protein>
    <recommendedName>
        <fullName evidence="2">T6SS Phospholipase effector Tle1-like catalytic domain-containing protein</fullName>
    </recommendedName>
</protein>
<feature type="compositionally biased region" description="Basic and acidic residues" evidence="1">
    <location>
        <begin position="236"/>
        <end position="246"/>
    </location>
</feature>
<organism evidence="3 4">
    <name type="scientific">Postia placenta MAD-698-R-SB12</name>
    <dbReference type="NCBI Taxonomy" id="670580"/>
    <lineage>
        <taxon>Eukaryota</taxon>
        <taxon>Fungi</taxon>
        <taxon>Dikarya</taxon>
        <taxon>Basidiomycota</taxon>
        <taxon>Agaricomycotina</taxon>
        <taxon>Agaricomycetes</taxon>
        <taxon>Polyporales</taxon>
        <taxon>Adustoporiaceae</taxon>
        <taxon>Rhodonia</taxon>
    </lineage>
</organism>
<reference evidence="3 4" key="1">
    <citation type="submission" date="2017-04" db="EMBL/GenBank/DDBJ databases">
        <title>Genome Sequence of the Model Brown-Rot Fungus Postia placenta SB12.</title>
        <authorList>
            <consortium name="DOE Joint Genome Institute"/>
            <person name="Gaskell J."/>
            <person name="Kersten P."/>
            <person name="Larrondo L.F."/>
            <person name="Canessa P."/>
            <person name="Martinez D."/>
            <person name="Hibbett D."/>
            <person name="Schmoll M."/>
            <person name="Kubicek C.P."/>
            <person name="Martinez A.T."/>
            <person name="Yadav J."/>
            <person name="Master E."/>
            <person name="Magnuson J.K."/>
            <person name="James T."/>
            <person name="Yaver D."/>
            <person name="Berka R."/>
            <person name="Labutti K."/>
            <person name="Lipzen A."/>
            <person name="Aerts A."/>
            <person name="Barry K."/>
            <person name="Henrissat B."/>
            <person name="Blanchette R."/>
            <person name="Grigoriev I."/>
            <person name="Cullen D."/>
        </authorList>
    </citation>
    <scope>NUCLEOTIDE SEQUENCE [LARGE SCALE GENOMIC DNA]</scope>
    <source>
        <strain evidence="3 4">MAD-698-R-SB12</strain>
    </source>
</reference>
<accession>A0A1X6MUM0</accession>
<dbReference type="STRING" id="670580.A0A1X6MUM0"/>
<dbReference type="InterPro" id="IPR018712">
    <property type="entry name" value="Tle1-like_cat"/>
</dbReference>
<dbReference type="Proteomes" id="UP000194127">
    <property type="component" value="Unassembled WGS sequence"/>
</dbReference>
<keyword evidence="4" id="KW-1185">Reference proteome</keyword>
<dbReference type="EMBL" id="KZ110601">
    <property type="protein sequence ID" value="OSX59893.1"/>
    <property type="molecule type" value="Genomic_DNA"/>
</dbReference>
<dbReference type="InterPro" id="IPR029058">
    <property type="entry name" value="AB_hydrolase_fold"/>
</dbReference>
<dbReference type="OrthoDB" id="3162439at2759"/>
<dbReference type="RefSeq" id="XP_024336687.1">
    <property type="nucleotide sequence ID" value="XM_024486325.1"/>
</dbReference>
<evidence type="ECO:0000313" key="4">
    <source>
        <dbReference type="Proteomes" id="UP000194127"/>
    </source>
</evidence>
<feature type="domain" description="T6SS Phospholipase effector Tle1-like catalytic" evidence="2">
    <location>
        <begin position="11"/>
        <end position="342"/>
    </location>
</feature>
<feature type="region of interest" description="Disordered" evidence="1">
    <location>
        <begin position="216"/>
        <end position="247"/>
    </location>
</feature>
<name>A0A1X6MUM0_9APHY</name>